<organism evidence="1 2">
    <name type="scientific">Herrania umbratica</name>
    <dbReference type="NCBI Taxonomy" id="108875"/>
    <lineage>
        <taxon>Eukaryota</taxon>
        <taxon>Viridiplantae</taxon>
        <taxon>Streptophyta</taxon>
        <taxon>Embryophyta</taxon>
        <taxon>Tracheophyta</taxon>
        <taxon>Spermatophyta</taxon>
        <taxon>Magnoliopsida</taxon>
        <taxon>eudicotyledons</taxon>
        <taxon>Gunneridae</taxon>
        <taxon>Pentapetalae</taxon>
        <taxon>rosids</taxon>
        <taxon>malvids</taxon>
        <taxon>Malvales</taxon>
        <taxon>Malvaceae</taxon>
        <taxon>Byttnerioideae</taxon>
        <taxon>Herrania</taxon>
    </lineage>
</organism>
<accession>A0A6J0ZXZ8</accession>
<name>A0A6J0ZXZ8_9ROSI</name>
<sequence length="104" mass="11193">MDATAEMPDAMGIIYKKALTIGTSGAVDEYMENKGSAAASYSKAMLLLSFIIGEAMNLPLKPPFSLAPAVKKQIQSYINHLQSHQCQFLTSAPFPKLSADSPNK</sequence>
<dbReference type="Proteomes" id="UP000504621">
    <property type="component" value="Unplaced"/>
</dbReference>
<evidence type="ECO:0000313" key="1">
    <source>
        <dbReference type="Proteomes" id="UP000504621"/>
    </source>
</evidence>
<reference evidence="2" key="1">
    <citation type="submission" date="2025-08" db="UniProtKB">
        <authorList>
            <consortium name="RefSeq"/>
        </authorList>
    </citation>
    <scope>IDENTIFICATION</scope>
    <source>
        <tissue evidence="2">Leaf</tissue>
    </source>
</reference>
<evidence type="ECO:0000313" key="2">
    <source>
        <dbReference type="RefSeq" id="XP_021279560.1"/>
    </source>
</evidence>
<proteinExistence type="predicted"/>
<dbReference type="AlphaFoldDB" id="A0A6J0ZXZ8"/>
<keyword evidence="1" id="KW-1185">Reference proteome</keyword>
<protein>
    <submittedName>
        <fullName evidence="2">Serine/threonine-protein kinase ATG1a-like</fullName>
    </submittedName>
</protein>
<dbReference type="OrthoDB" id="346907at2759"/>
<dbReference type="RefSeq" id="XP_021279560.1">
    <property type="nucleotide sequence ID" value="XM_021423885.1"/>
</dbReference>
<dbReference type="GeneID" id="110413164"/>
<gene>
    <name evidence="2" type="primary">LOC110413164</name>
</gene>